<sequence length="900" mass="98447">MIRFTHPVLAEYCMASYLASQTADELRGIVTAHRWFDTPWYEIWPLTAGLMAHPGTLVELLLDTPTDSWYEQTFLASRCVAVAGARMSTELKTRVLSAVISATQSWRSFDRERALLHLGELVHARLDEAVKASRRLLNSEEIESSTLLRVAGLLAEIGDPAGLKIARKCVSDRGVPTVYRAWNARAIVLANDPEGLVALQSAIRNARTVSELRILVNAIPVESQVGSNLAAQILRDHEVHTRIRATVGAALIRTGDAHRIRLAKELAATPLTVWHLRAALISELLAVGEDDVLQLGLELFDDPNLSADQRVTLVESLVRRGETAVLPRAVQMLSRRDISWEERRQLARSVVELGPAGIEELLTQVRSPLDIDLKMRHIIALVEAGECLDLAAELVADPGAPAWIRTRVATSLLERGYLSIPHTVVAELATDFEPEHDFQGELIIAMAGRDIPGAGAAAVSLLGRERASKANYAGSKKFIGGLATAGPEGYASLDRIARDNELAEEDRALAIDAMADTNPGEAAQLALSLAEQFTKFANSRLTLLLADKGVVEVADQLSTQLRDEPAAYRALFQLLSSPRASQELVEALLPAAHAATIAEAPEPPAPLTLDSHFLEEAGITWSSEAEKEAITDWVADRIREKVSTKVFSFLTTSQLDEYEQLESAEQHVEFLATRSGGYPELVRSQAAVVQQEIRDNPSIVPPFNVVQTMQPMRRLSYIAAAIEEWVILTQSSGPQSSAQFLAANESVIVTPEGHALLRIACQMTAAWNPYEGHQFLVEVALRNGLQASRKLMEDSDKLHDLLREYLNEGNGMQLLYAALAGLVLEPGSEVVAFYGALGAALLENMELSVALMALSGRSASEDQRKDGLATLQENAERFQWNEECVRVLRGALRNELGDIE</sequence>
<dbReference type="EMBL" id="PVNG01000015">
    <property type="protein sequence ID" value="PRX61457.1"/>
    <property type="molecule type" value="Genomic_DNA"/>
</dbReference>
<evidence type="ECO:0008006" key="3">
    <source>
        <dbReference type="Google" id="ProtNLM"/>
    </source>
</evidence>
<gene>
    <name evidence="1" type="ORF">B0I32_115314</name>
</gene>
<dbReference type="Proteomes" id="UP000238312">
    <property type="component" value="Unassembled WGS sequence"/>
</dbReference>
<name>A0A2T0MSK3_9ACTN</name>
<accession>A0A2T0MSK3</accession>
<organism evidence="1 2">
    <name type="scientific">Nonomuraea fuscirosea</name>
    <dbReference type="NCBI Taxonomy" id="1291556"/>
    <lineage>
        <taxon>Bacteria</taxon>
        <taxon>Bacillati</taxon>
        <taxon>Actinomycetota</taxon>
        <taxon>Actinomycetes</taxon>
        <taxon>Streptosporangiales</taxon>
        <taxon>Streptosporangiaceae</taxon>
        <taxon>Nonomuraea</taxon>
    </lineage>
</organism>
<evidence type="ECO:0000313" key="1">
    <source>
        <dbReference type="EMBL" id="PRX61457.1"/>
    </source>
</evidence>
<dbReference type="AlphaFoldDB" id="A0A2T0MSK3"/>
<protein>
    <recommendedName>
        <fullName evidence="3">HEAT repeat protein</fullName>
    </recommendedName>
</protein>
<evidence type="ECO:0000313" key="2">
    <source>
        <dbReference type="Proteomes" id="UP000238312"/>
    </source>
</evidence>
<keyword evidence="2" id="KW-1185">Reference proteome</keyword>
<proteinExistence type="predicted"/>
<comment type="caution">
    <text evidence="1">The sequence shown here is derived from an EMBL/GenBank/DDBJ whole genome shotgun (WGS) entry which is preliminary data.</text>
</comment>
<reference evidence="1 2" key="1">
    <citation type="submission" date="2018-03" db="EMBL/GenBank/DDBJ databases">
        <title>Genomic Encyclopedia of Type Strains, Phase III (KMG-III): the genomes of soil and plant-associated and newly described type strains.</title>
        <authorList>
            <person name="Whitman W."/>
        </authorList>
    </citation>
    <scope>NUCLEOTIDE SEQUENCE [LARGE SCALE GENOMIC DNA]</scope>
    <source>
        <strain evidence="1 2">CGMCC 4.7104</strain>
    </source>
</reference>